<dbReference type="PIRSF" id="PIRSF005673">
    <property type="entry name" value="Importin_alpha"/>
    <property type="match status" value="1"/>
</dbReference>
<evidence type="ECO:0000256" key="2">
    <source>
        <dbReference type="ARBA" id="ARBA00022448"/>
    </source>
</evidence>
<name>A0AA88KQE1_NAELO</name>
<dbReference type="Proteomes" id="UP000816034">
    <property type="component" value="Unassembled WGS sequence"/>
</dbReference>
<dbReference type="Pfam" id="PF00514">
    <property type="entry name" value="Arm"/>
    <property type="match status" value="6"/>
</dbReference>
<comment type="caution">
    <text evidence="7">The sequence shown here is derived from an EMBL/GenBank/DDBJ whole genome shotgun (WGS) entry which is preliminary data.</text>
</comment>
<dbReference type="InterPro" id="IPR011989">
    <property type="entry name" value="ARM-like"/>
</dbReference>
<dbReference type="PANTHER" id="PTHR23316">
    <property type="entry name" value="IMPORTIN ALPHA"/>
    <property type="match status" value="1"/>
</dbReference>
<comment type="similarity">
    <text evidence="1 5">Belongs to the importin alpha family.</text>
</comment>
<dbReference type="GeneID" id="68095253"/>
<dbReference type="GO" id="GO:0061608">
    <property type="term" value="F:nuclear import signal receptor activity"/>
    <property type="evidence" value="ECO:0007669"/>
    <property type="project" value="InterPro"/>
</dbReference>
<keyword evidence="3" id="KW-0677">Repeat</keyword>
<dbReference type="EMBL" id="PYSW02000016">
    <property type="protein sequence ID" value="KAG2386352.1"/>
    <property type="molecule type" value="Genomic_DNA"/>
</dbReference>
<evidence type="ECO:0000256" key="3">
    <source>
        <dbReference type="ARBA" id="ARBA00022737"/>
    </source>
</evidence>
<dbReference type="GO" id="GO:0005737">
    <property type="term" value="C:cytoplasm"/>
    <property type="evidence" value="ECO:0007669"/>
    <property type="project" value="InterPro"/>
</dbReference>
<evidence type="ECO:0000313" key="8">
    <source>
        <dbReference type="Proteomes" id="UP000816034"/>
    </source>
</evidence>
<dbReference type="InterPro" id="IPR016024">
    <property type="entry name" value="ARM-type_fold"/>
</dbReference>
<accession>A0AA88KQE1</accession>
<evidence type="ECO:0000256" key="1">
    <source>
        <dbReference type="ARBA" id="ARBA00010394"/>
    </source>
</evidence>
<dbReference type="RefSeq" id="XP_044550344.1">
    <property type="nucleotide sequence ID" value="XM_044692254.1"/>
</dbReference>
<reference evidence="7 8" key="1">
    <citation type="journal article" date="2018" name="BMC Genomics">
        <title>The genome of Naegleria lovaniensis, the basis for a comparative approach to unravel pathogenicity factors of the human pathogenic amoeba N. fowleri.</title>
        <authorList>
            <person name="Liechti N."/>
            <person name="Schurch N."/>
            <person name="Bruggmann R."/>
            <person name="Wittwer M."/>
        </authorList>
    </citation>
    <scope>NUCLEOTIDE SEQUENCE [LARGE SCALE GENOMIC DNA]</scope>
    <source>
        <strain evidence="7 8">ATCC 30569</strain>
    </source>
</reference>
<evidence type="ECO:0000256" key="4">
    <source>
        <dbReference type="ARBA" id="ARBA00022927"/>
    </source>
</evidence>
<gene>
    <name evidence="7" type="ORF">C9374_002798</name>
</gene>
<dbReference type="SUPFAM" id="SSF48371">
    <property type="entry name" value="ARM repeat"/>
    <property type="match status" value="1"/>
</dbReference>
<keyword evidence="2 5" id="KW-0813">Transport</keyword>
<dbReference type="AlphaFoldDB" id="A0AA88KQE1"/>
<feature type="repeat" description="ARM" evidence="6">
    <location>
        <begin position="104"/>
        <end position="146"/>
    </location>
</feature>
<dbReference type="SMART" id="SM00185">
    <property type="entry name" value="ARM"/>
    <property type="match status" value="8"/>
</dbReference>
<evidence type="ECO:0000256" key="6">
    <source>
        <dbReference type="PROSITE-ProRule" id="PRU00259"/>
    </source>
</evidence>
<evidence type="ECO:0000256" key="5">
    <source>
        <dbReference type="PIRNR" id="PIRNR005673"/>
    </source>
</evidence>
<evidence type="ECO:0000313" key="7">
    <source>
        <dbReference type="EMBL" id="KAG2386352.1"/>
    </source>
</evidence>
<organism evidence="7 8">
    <name type="scientific">Naegleria lovaniensis</name>
    <name type="common">Amoeba</name>
    <dbReference type="NCBI Taxonomy" id="51637"/>
    <lineage>
        <taxon>Eukaryota</taxon>
        <taxon>Discoba</taxon>
        <taxon>Heterolobosea</taxon>
        <taxon>Tetramitia</taxon>
        <taxon>Eutetramitia</taxon>
        <taxon>Vahlkampfiidae</taxon>
        <taxon>Naegleria</taxon>
    </lineage>
</organism>
<dbReference type="PROSITE" id="PS50176">
    <property type="entry name" value="ARM_REPEAT"/>
    <property type="match status" value="1"/>
</dbReference>
<keyword evidence="8" id="KW-1185">Reference proteome</keyword>
<sequence>MEPNHTPSGLPPWQRLLSEQERENLNSSDPSLRLNATRFFRQLLSNENSLIPVIDHIIQLGITPKFIEFLQKNDDPQLQFEAAWVLTCMASGNSHHTQMIIQLGAVPLFIQLLSSPHHDVKEQAIWALGNIAGDGAQARDVVLNGGVMDPLLGFISSNPADSMLRNAVWTLANLCRGKPKPDFKMVSPAIVVLAYLLYSADEEVLVDALWALSYLSEGSSVDQMEQVVQAGVRRMIELLHHSRSVITPALRIIGNIVSGNTCQTQVVINYNALPSLCALISHSASSIRREACWTISNITAGTVQQIQAVIDANIIPKLIKNIEISNSHKGIRNESIWAILNVINGGNADQIMYILSHGTHCVEVFCDILFQDTKKAMKHDALRALLNIVRACRSVQDAPRCFEDVIEKKGLWHEVMYNKFRGTTGYEKRFLDNLRTLNTVHDVITFSFKNEMEDD</sequence>
<proteinExistence type="inferred from homology"/>
<keyword evidence="4 5" id="KW-0653">Protein transport</keyword>
<dbReference type="InterPro" id="IPR024931">
    <property type="entry name" value="Importin_alpha"/>
</dbReference>
<dbReference type="InterPro" id="IPR000225">
    <property type="entry name" value="Armadillo"/>
</dbReference>
<dbReference type="Gene3D" id="1.25.10.10">
    <property type="entry name" value="Leucine-rich Repeat Variant"/>
    <property type="match status" value="1"/>
</dbReference>
<dbReference type="GO" id="GO:0006606">
    <property type="term" value="P:protein import into nucleus"/>
    <property type="evidence" value="ECO:0007669"/>
    <property type="project" value="InterPro"/>
</dbReference>
<protein>
    <recommendedName>
        <fullName evidence="5">Importin subunit alpha</fullName>
    </recommendedName>
</protein>